<accession>A0A8K0EXH6</accession>
<keyword evidence="6 10" id="KW-0472">Membrane</keyword>
<comment type="subcellular location">
    <subcellularLocation>
        <location evidence="1">Membrane</location>
        <topology evidence="1">Single-pass type I membrane protein</topology>
    </subcellularLocation>
</comment>
<dbReference type="Pfam" id="PF00754">
    <property type="entry name" value="F5_F8_type_C"/>
    <property type="match status" value="1"/>
</dbReference>
<keyword evidence="7" id="KW-0325">Glycoprotein</keyword>
<evidence type="ECO:0000256" key="2">
    <source>
        <dbReference type="ARBA" id="ARBA00022692"/>
    </source>
</evidence>
<evidence type="ECO:0000256" key="3">
    <source>
        <dbReference type="ARBA" id="ARBA00022729"/>
    </source>
</evidence>
<dbReference type="GO" id="GO:0007155">
    <property type="term" value="P:cell adhesion"/>
    <property type="evidence" value="ECO:0007669"/>
    <property type="project" value="UniProtKB-KW"/>
</dbReference>
<feature type="domain" description="F5/8 type C" evidence="11">
    <location>
        <begin position="1"/>
        <end position="91"/>
    </location>
</feature>
<organism evidence="12 13">
    <name type="scientific">Branchiostoma lanceolatum</name>
    <name type="common">Common lancelet</name>
    <name type="synonym">Amphioxus lanceolatum</name>
    <dbReference type="NCBI Taxonomy" id="7740"/>
    <lineage>
        <taxon>Eukaryota</taxon>
        <taxon>Metazoa</taxon>
        <taxon>Chordata</taxon>
        <taxon>Cephalochordata</taxon>
        <taxon>Leptocardii</taxon>
        <taxon>Amphioxiformes</taxon>
        <taxon>Branchiostomatidae</taxon>
        <taxon>Branchiostoma</taxon>
    </lineage>
</organism>
<keyword evidence="13" id="KW-1185">Reference proteome</keyword>
<reference evidence="12" key="1">
    <citation type="submission" date="2022-01" db="EMBL/GenBank/DDBJ databases">
        <authorList>
            <person name="Braso-Vives M."/>
        </authorList>
    </citation>
    <scope>NUCLEOTIDE SEQUENCE</scope>
</reference>
<feature type="region of interest" description="Disordered" evidence="9">
    <location>
        <begin position="225"/>
        <end position="276"/>
    </location>
</feature>
<keyword evidence="5 10" id="KW-1133">Transmembrane helix</keyword>
<protein>
    <submittedName>
        <fullName evidence="12">Hypp3320 protein</fullName>
    </submittedName>
</protein>
<dbReference type="EMBL" id="OV696690">
    <property type="protein sequence ID" value="CAH1266208.1"/>
    <property type="molecule type" value="Genomic_DNA"/>
</dbReference>
<dbReference type="GO" id="GO:0005886">
    <property type="term" value="C:plasma membrane"/>
    <property type="evidence" value="ECO:0007669"/>
    <property type="project" value="UniProtKB-ARBA"/>
</dbReference>
<keyword evidence="8" id="KW-0175">Coiled coil</keyword>
<evidence type="ECO:0000256" key="1">
    <source>
        <dbReference type="ARBA" id="ARBA00004479"/>
    </source>
</evidence>
<evidence type="ECO:0000256" key="10">
    <source>
        <dbReference type="SAM" id="Phobius"/>
    </source>
</evidence>
<dbReference type="PANTHER" id="PTHR15594:SF1">
    <property type="entry name" value="PODOCALYXIN-LIKE PROTEIN 2"/>
    <property type="match status" value="1"/>
</dbReference>
<dbReference type="Gene3D" id="2.60.120.260">
    <property type="entry name" value="Galactose-binding domain-like"/>
    <property type="match status" value="1"/>
</dbReference>
<evidence type="ECO:0000313" key="13">
    <source>
        <dbReference type="Proteomes" id="UP000838412"/>
    </source>
</evidence>
<dbReference type="InterPro" id="IPR008979">
    <property type="entry name" value="Galactose-bd-like_sf"/>
</dbReference>
<evidence type="ECO:0000259" key="11">
    <source>
        <dbReference type="PROSITE" id="PS50022"/>
    </source>
</evidence>
<dbReference type="Proteomes" id="UP000838412">
    <property type="component" value="Chromosome 5"/>
</dbReference>
<evidence type="ECO:0000313" key="12">
    <source>
        <dbReference type="EMBL" id="CAH1266208.1"/>
    </source>
</evidence>
<proteinExistence type="predicted"/>
<dbReference type="Pfam" id="PF06365">
    <property type="entry name" value="CD34_antigen"/>
    <property type="match status" value="1"/>
</dbReference>
<evidence type="ECO:0000256" key="4">
    <source>
        <dbReference type="ARBA" id="ARBA00022889"/>
    </source>
</evidence>
<dbReference type="SUPFAM" id="SSF49785">
    <property type="entry name" value="Galactose-binding domain-like"/>
    <property type="match status" value="1"/>
</dbReference>
<dbReference type="OrthoDB" id="10057966at2759"/>
<feature type="coiled-coil region" evidence="8">
    <location>
        <begin position="124"/>
        <end position="151"/>
    </location>
</feature>
<feature type="transmembrane region" description="Helical" evidence="10">
    <location>
        <begin position="172"/>
        <end position="199"/>
    </location>
</feature>
<dbReference type="InterPro" id="IPR042397">
    <property type="entry name" value="PODXL2"/>
</dbReference>
<evidence type="ECO:0000256" key="8">
    <source>
        <dbReference type="SAM" id="Coils"/>
    </source>
</evidence>
<keyword evidence="3" id="KW-0732">Signal</keyword>
<evidence type="ECO:0000256" key="7">
    <source>
        <dbReference type="ARBA" id="ARBA00023180"/>
    </source>
</evidence>
<keyword evidence="4" id="KW-0130">Cell adhesion</keyword>
<dbReference type="AlphaFoldDB" id="A0A8K0EXH6"/>
<name>A0A8K0EXH6_BRALA</name>
<dbReference type="PANTHER" id="PTHR15594">
    <property type="entry name" value="PODOCALYXIN-LIKE PROTEIN 2"/>
    <property type="match status" value="1"/>
</dbReference>
<dbReference type="InterPro" id="IPR013836">
    <property type="entry name" value="CD34/Podocalyxin"/>
</dbReference>
<dbReference type="InterPro" id="IPR000421">
    <property type="entry name" value="FA58C"/>
</dbReference>
<sequence>MQDASWILDSTSGTPFGTNNAAKVLDNNNGTYWNLSGATHNYNNWSIVLDLTGPHTLTGVAVNNYGDIVHDITAFKLQRSRVGRPYNWEDVISVTNVKVETEQRQEFGNKKVEKRDADQPTVSRVDLEAALNQMKNQYEDEDREIEIVEVSPGLTAPRPALPTRQTSIFGEYFSLFIALIVIACVCVVIILLGVLYLCVRKKKGKLRDHEKVIAEDGLRLDSYQALDNPGATFTDDEMPEPNGKPKADEAWTVKPSAPPPPNGRIAENTEEEDTHL</sequence>
<keyword evidence="2 10" id="KW-0812">Transmembrane</keyword>
<evidence type="ECO:0000256" key="5">
    <source>
        <dbReference type="ARBA" id="ARBA00022989"/>
    </source>
</evidence>
<evidence type="ECO:0000256" key="6">
    <source>
        <dbReference type="ARBA" id="ARBA00023136"/>
    </source>
</evidence>
<gene>
    <name evidence="12" type="primary">Hypp3320</name>
    <name evidence="12" type="ORF">BLAG_LOCUS19881</name>
</gene>
<evidence type="ECO:0000256" key="9">
    <source>
        <dbReference type="SAM" id="MobiDB-lite"/>
    </source>
</evidence>
<dbReference type="PROSITE" id="PS50022">
    <property type="entry name" value="FA58C_3"/>
    <property type="match status" value="1"/>
</dbReference>